<dbReference type="Proteomes" id="UP000886523">
    <property type="component" value="Unassembled WGS sequence"/>
</dbReference>
<sequence>MTVFANAGLEGTITADQGHHFICSASFPWNDPVNGPRVQTSGITVALQSKALGRHKEITLEGSIKLNAHGHTTAERFKLDSFEIKVLALHGKSGSDPHPIQCNYMSPVSGREYAPTTEETRTSTFTMAPSASSAGQIQCTNSTRRTRLGTPIRADPQSTDPFTTGTVWFQRVEDPAQRTFGGFLGSFSARFVSCCSEHAGCLAGDPTSLSITINADLTDSAFDASSKALIQTVCIQYPDWPTLDDNFAGESIHTVYNTNFRGPEVEVITTARDVANTNKLPDGILYTMEVNRARHSGFGGHRATSKMVGTVNTIGRTLKVIGKQIRRLSKVLDDHSAQSGSNT</sequence>
<protein>
    <submittedName>
        <fullName evidence="1">Uncharacterized protein</fullName>
    </submittedName>
</protein>
<reference evidence="1" key="1">
    <citation type="journal article" date="2020" name="Nat. Commun.">
        <title>Large-scale genome sequencing of mycorrhizal fungi provides insights into the early evolution of symbiotic traits.</title>
        <authorList>
            <person name="Miyauchi S."/>
            <person name="Kiss E."/>
            <person name="Kuo A."/>
            <person name="Drula E."/>
            <person name="Kohler A."/>
            <person name="Sanchez-Garcia M."/>
            <person name="Morin E."/>
            <person name="Andreopoulos B."/>
            <person name="Barry K.W."/>
            <person name="Bonito G."/>
            <person name="Buee M."/>
            <person name="Carver A."/>
            <person name="Chen C."/>
            <person name="Cichocki N."/>
            <person name="Clum A."/>
            <person name="Culley D."/>
            <person name="Crous P.W."/>
            <person name="Fauchery L."/>
            <person name="Girlanda M."/>
            <person name="Hayes R.D."/>
            <person name="Keri Z."/>
            <person name="LaButti K."/>
            <person name="Lipzen A."/>
            <person name="Lombard V."/>
            <person name="Magnuson J."/>
            <person name="Maillard F."/>
            <person name="Murat C."/>
            <person name="Nolan M."/>
            <person name="Ohm R.A."/>
            <person name="Pangilinan J."/>
            <person name="Pereira M.F."/>
            <person name="Perotto S."/>
            <person name="Peter M."/>
            <person name="Pfister S."/>
            <person name="Riley R."/>
            <person name="Sitrit Y."/>
            <person name="Stielow J.B."/>
            <person name="Szollosi G."/>
            <person name="Zifcakova L."/>
            <person name="Stursova M."/>
            <person name="Spatafora J.W."/>
            <person name="Tedersoo L."/>
            <person name="Vaario L.M."/>
            <person name="Yamada A."/>
            <person name="Yan M."/>
            <person name="Wang P."/>
            <person name="Xu J."/>
            <person name="Bruns T."/>
            <person name="Baldrian P."/>
            <person name="Vilgalys R."/>
            <person name="Dunand C."/>
            <person name="Henrissat B."/>
            <person name="Grigoriev I.V."/>
            <person name="Hibbett D."/>
            <person name="Nagy L.G."/>
            <person name="Martin F.M."/>
        </authorList>
    </citation>
    <scope>NUCLEOTIDE SEQUENCE</scope>
    <source>
        <strain evidence="1">UP504</strain>
    </source>
</reference>
<name>A0A9P6B639_9AGAM</name>
<dbReference type="AlphaFoldDB" id="A0A9P6B639"/>
<evidence type="ECO:0000313" key="1">
    <source>
        <dbReference type="EMBL" id="KAF9518204.1"/>
    </source>
</evidence>
<comment type="caution">
    <text evidence="1">The sequence shown here is derived from an EMBL/GenBank/DDBJ whole genome shotgun (WGS) entry which is preliminary data.</text>
</comment>
<gene>
    <name evidence="1" type="ORF">BS47DRAFT_1379942</name>
</gene>
<dbReference type="EMBL" id="MU128926">
    <property type="protein sequence ID" value="KAF9518204.1"/>
    <property type="molecule type" value="Genomic_DNA"/>
</dbReference>
<accession>A0A9P6B639</accession>
<organism evidence="1 2">
    <name type="scientific">Hydnum rufescens UP504</name>
    <dbReference type="NCBI Taxonomy" id="1448309"/>
    <lineage>
        <taxon>Eukaryota</taxon>
        <taxon>Fungi</taxon>
        <taxon>Dikarya</taxon>
        <taxon>Basidiomycota</taxon>
        <taxon>Agaricomycotina</taxon>
        <taxon>Agaricomycetes</taxon>
        <taxon>Cantharellales</taxon>
        <taxon>Hydnaceae</taxon>
        <taxon>Hydnum</taxon>
    </lineage>
</organism>
<keyword evidence="2" id="KW-1185">Reference proteome</keyword>
<proteinExistence type="predicted"/>
<evidence type="ECO:0000313" key="2">
    <source>
        <dbReference type="Proteomes" id="UP000886523"/>
    </source>
</evidence>